<comment type="caution">
    <text evidence="10">The sequence shown here is derived from an EMBL/GenBank/DDBJ whole genome shotgun (WGS) entry which is preliminary data.</text>
</comment>
<dbReference type="InterPro" id="IPR011495">
    <property type="entry name" value="Sig_transdc_His_kin_sub2_dim/P"/>
</dbReference>
<dbReference type="Pfam" id="PF07568">
    <property type="entry name" value="HisKA_2"/>
    <property type="match status" value="1"/>
</dbReference>
<protein>
    <recommendedName>
        <fullName evidence="2">histidine kinase</fullName>
        <ecNumber evidence="2">2.7.13.3</ecNumber>
    </recommendedName>
</protein>
<dbReference type="CDD" id="cd18773">
    <property type="entry name" value="PDC1_HK_sensor"/>
    <property type="match status" value="1"/>
</dbReference>
<dbReference type="Proteomes" id="UP000068382">
    <property type="component" value="Unassembled WGS sequence"/>
</dbReference>
<evidence type="ECO:0000256" key="3">
    <source>
        <dbReference type="ARBA" id="ARBA00022553"/>
    </source>
</evidence>
<evidence type="ECO:0000256" key="1">
    <source>
        <dbReference type="ARBA" id="ARBA00000085"/>
    </source>
</evidence>
<dbReference type="PANTHER" id="PTHR41523">
    <property type="entry name" value="TWO-COMPONENT SYSTEM SENSOR PROTEIN"/>
    <property type="match status" value="1"/>
</dbReference>
<feature type="transmembrane region" description="Helical" evidence="8">
    <location>
        <begin position="314"/>
        <end position="332"/>
    </location>
</feature>
<evidence type="ECO:0000259" key="9">
    <source>
        <dbReference type="Pfam" id="PF07568"/>
    </source>
</evidence>
<keyword evidence="8" id="KW-0812">Transmembrane</keyword>
<evidence type="ECO:0000313" key="10">
    <source>
        <dbReference type="EMBL" id="KUP91484.1"/>
    </source>
</evidence>
<evidence type="ECO:0000256" key="5">
    <source>
        <dbReference type="ARBA" id="ARBA00022741"/>
    </source>
</evidence>
<dbReference type="AlphaFoldDB" id="A0A132BT36"/>
<evidence type="ECO:0000256" key="6">
    <source>
        <dbReference type="ARBA" id="ARBA00022777"/>
    </source>
</evidence>
<dbReference type="PATRIC" id="fig|1768241.3.peg.3805"/>
<accession>A0A132BT36</accession>
<evidence type="ECO:0000313" key="11">
    <source>
        <dbReference type="Proteomes" id="UP000068382"/>
    </source>
</evidence>
<dbReference type="Gene3D" id="3.30.565.10">
    <property type="entry name" value="Histidine kinase-like ATPase, C-terminal domain"/>
    <property type="match status" value="1"/>
</dbReference>
<evidence type="ECO:0000256" key="2">
    <source>
        <dbReference type="ARBA" id="ARBA00012438"/>
    </source>
</evidence>
<keyword evidence="3" id="KW-0597">Phosphoprotein</keyword>
<dbReference type="GO" id="GO:0004673">
    <property type="term" value="F:protein histidine kinase activity"/>
    <property type="evidence" value="ECO:0007669"/>
    <property type="project" value="UniProtKB-EC"/>
</dbReference>
<dbReference type="GO" id="GO:0005524">
    <property type="term" value="F:ATP binding"/>
    <property type="evidence" value="ECO:0007669"/>
    <property type="project" value="UniProtKB-KW"/>
</dbReference>
<evidence type="ECO:0000256" key="7">
    <source>
        <dbReference type="ARBA" id="ARBA00022840"/>
    </source>
</evidence>
<reference evidence="10 11" key="1">
    <citation type="submission" date="2015-12" db="EMBL/GenBank/DDBJ databases">
        <title>Genome sequence of the marine Rhodobacteraceae strain O3.65, Candidatus Tritonibacter horizontis.</title>
        <authorList>
            <person name="Poehlein A."/>
            <person name="Giebel H.A."/>
            <person name="Voget S."/>
            <person name="Brinkhoff T."/>
        </authorList>
    </citation>
    <scope>NUCLEOTIDE SEQUENCE [LARGE SCALE GENOMIC DNA]</scope>
    <source>
        <strain evidence="10 11">O3.65</strain>
    </source>
</reference>
<keyword evidence="4 10" id="KW-0808">Transferase</keyword>
<keyword evidence="6 10" id="KW-0418">Kinase</keyword>
<keyword evidence="7" id="KW-0067">ATP-binding</keyword>
<gene>
    <name evidence="10" type="primary">pdtaS</name>
    <name evidence="10" type="ORF">TRIHO_36470</name>
</gene>
<dbReference type="InterPro" id="IPR036890">
    <property type="entry name" value="HATPase_C_sf"/>
</dbReference>
<sequence length="612" mass="67680">MDFPSLAIMRGRMSEDSSELDPLDSEAERPISWTRNLSVRLALLLSGALIPLGLIAVGQTVRLQNELLASNNLSLQALTAEFAQEEREIIKSAFAAAETLALTVPELTDDLASCRSLMSRFVDSVSEAYSFAGFLPIDGVMDCASADLVIDYSVNPDFPEWMRRPKREVRVNSYGPVSGTAVLVVSEPVFDRNETFIGNQIIHVPHDKIDQNFQVKLGDRPIDLVTISAEGDILSASGDRNTALERLPAKLSVKELTQLNPRRIETKNAAGQQRLFSIVPVLSNGFYVIGSWDPEGKHAPAGTGAISQLLLTPALFPILMWLVSLVLIYVALDRQVVRFLRLISLQMRQFAQSRTLPSPTASRFMPSELQVIEDQFLHMSEKLLRDEATLFDAMHDKDVLLKELHHRVKNNLQLISSIISMQIRRTRNGVTAAALKTVNRRVTSMATVHQTLYQASDLGRVQANDLLRDVIRPMIDLAPTTAPVPVIKMSLDPVVLYPDQAVPLALLAVEAVTNALKYLGTDTAGKRWVTVSLETLENEQVRFTIANSTSDSHEPEDEGTGLGSQLIRGFSRQLETSPTIDQDEESYRLSLTFDVVAFEPEDQPLTDIVGTS</sequence>
<evidence type="ECO:0000256" key="4">
    <source>
        <dbReference type="ARBA" id="ARBA00022679"/>
    </source>
</evidence>
<dbReference type="PANTHER" id="PTHR41523:SF8">
    <property type="entry name" value="ETHYLENE RESPONSE SENSOR PROTEIN"/>
    <property type="match status" value="1"/>
</dbReference>
<organism evidence="10 11">
    <name type="scientific">Tritonibacter horizontis</name>
    <dbReference type="NCBI Taxonomy" id="1768241"/>
    <lineage>
        <taxon>Bacteria</taxon>
        <taxon>Pseudomonadati</taxon>
        <taxon>Pseudomonadota</taxon>
        <taxon>Alphaproteobacteria</taxon>
        <taxon>Rhodobacterales</taxon>
        <taxon>Paracoccaceae</taxon>
        <taxon>Tritonibacter</taxon>
    </lineage>
</organism>
<feature type="domain" description="Signal transduction histidine kinase subgroup 2 dimerisation and phosphoacceptor" evidence="9">
    <location>
        <begin position="403"/>
        <end position="475"/>
    </location>
</feature>
<dbReference type="OrthoDB" id="9767435at2"/>
<name>A0A132BT36_9RHOB</name>
<dbReference type="Gene3D" id="3.30.450.20">
    <property type="entry name" value="PAS domain"/>
    <property type="match status" value="1"/>
</dbReference>
<keyword evidence="8" id="KW-1133">Transmembrane helix</keyword>
<keyword evidence="11" id="KW-1185">Reference proteome</keyword>
<dbReference type="EC" id="2.7.13.3" evidence="2"/>
<comment type="catalytic activity">
    <reaction evidence="1">
        <text>ATP + protein L-histidine = ADP + protein N-phospho-L-histidine.</text>
        <dbReference type="EC" id="2.7.13.3"/>
    </reaction>
</comment>
<keyword evidence="5" id="KW-0547">Nucleotide-binding</keyword>
<proteinExistence type="predicted"/>
<dbReference type="EMBL" id="LPUY01000095">
    <property type="protein sequence ID" value="KUP91484.1"/>
    <property type="molecule type" value="Genomic_DNA"/>
</dbReference>
<dbReference type="SUPFAM" id="SSF55874">
    <property type="entry name" value="ATPase domain of HSP90 chaperone/DNA topoisomerase II/histidine kinase"/>
    <property type="match status" value="1"/>
</dbReference>
<keyword evidence="8" id="KW-0472">Membrane</keyword>
<evidence type="ECO:0000256" key="8">
    <source>
        <dbReference type="SAM" id="Phobius"/>
    </source>
</evidence>